<name>A0A1B7W5K9_APHFL</name>
<protein>
    <submittedName>
        <fullName evidence="1">Uncharacterized protein</fullName>
    </submittedName>
</protein>
<evidence type="ECO:0000313" key="2">
    <source>
        <dbReference type="Proteomes" id="UP000092093"/>
    </source>
</evidence>
<evidence type="ECO:0000313" key="1">
    <source>
        <dbReference type="EMBL" id="OBQ32388.1"/>
    </source>
</evidence>
<comment type="caution">
    <text evidence="1">The sequence shown here is derived from an EMBL/GenBank/DDBJ whole genome shotgun (WGS) entry which is preliminary data.</text>
</comment>
<organism evidence="1 2">
    <name type="scientific">Aphanizomenon flos-aquae WA102</name>
    <dbReference type="NCBI Taxonomy" id="1710896"/>
    <lineage>
        <taxon>Bacteria</taxon>
        <taxon>Bacillati</taxon>
        <taxon>Cyanobacteriota</taxon>
        <taxon>Cyanophyceae</taxon>
        <taxon>Nostocales</taxon>
        <taxon>Aphanizomenonaceae</taxon>
        <taxon>Aphanizomenon</taxon>
    </lineage>
</organism>
<sequence>MLRFDLKSKKFSFSKKQRFVFTLVTVVACLLLNLNFSWAITTAKHYNELKFPPLSTIKLPKYERYILENGLVVY</sequence>
<dbReference type="AlphaFoldDB" id="A0A1B7W5K9"/>
<proteinExistence type="predicted"/>
<dbReference type="PROSITE" id="PS51257">
    <property type="entry name" value="PROKAR_LIPOPROTEIN"/>
    <property type="match status" value="1"/>
</dbReference>
<dbReference type="EMBL" id="LJOW01000824">
    <property type="protein sequence ID" value="OBQ32388.1"/>
    <property type="molecule type" value="Genomic_DNA"/>
</dbReference>
<accession>A0A1B7W5K9</accession>
<feature type="non-terminal residue" evidence="1">
    <location>
        <position position="74"/>
    </location>
</feature>
<gene>
    <name evidence="1" type="ORF">AN484_28000</name>
</gene>
<reference evidence="1 2" key="1">
    <citation type="submission" date="2015-09" db="EMBL/GenBank/DDBJ databases">
        <title>Aphanizomenon flos-aquae WA102.</title>
        <authorList>
            <person name="Driscoll C."/>
        </authorList>
    </citation>
    <scope>NUCLEOTIDE SEQUENCE [LARGE SCALE GENOMIC DNA]</scope>
    <source>
        <strain evidence="1">WA102</strain>
    </source>
</reference>
<dbReference type="Proteomes" id="UP000092093">
    <property type="component" value="Unassembled WGS sequence"/>
</dbReference>